<evidence type="ECO:0000259" key="1">
    <source>
        <dbReference type="SMART" id="SM00849"/>
    </source>
</evidence>
<name>A0A117DNJ1_9DEIO</name>
<protein>
    <submittedName>
        <fullName evidence="2">Metallo-beta-lactamase family protein</fullName>
    </submittedName>
</protein>
<dbReference type="Proteomes" id="UP000056209">
    <property type="component" value="Unassembled WGS sequence"/>
</dbReference>
<comment type="caution">
    <text evidence="2">The sequence shown here is derived from an EMBL/GenBank/DDBJ whole genome shotgun (WGS) entry which is preliminary data.</text>
</comment>
<sequence length="247" mass="26488">MTRPPIRLAQFGLINAYLVPERDGLTLIDAGVRGMDRRVNRAARQLGLPLRRVALTHTHSDHVGAIDTLMQHWPDAELLVGAADTANLAELGVRTAPTRLLRDGDRVGSLTVIDTPGHSPGHVAYLDERDGTLYSGDTFVNVPRLRVASVLHAAFPLPTFGTHDPAQTTRAARALLDVPLRTLATGHGLVIQGPLPAMRRAVQDAESGREPGAVTRTVSGWVGHLTRLSTDGAVAGKALAYRDNRPS</sequence>
<organism evidence="2 3">
    <name type="scientific">Deinococcus grandis</name>
    <dbReference type="NCBI Taxonomy" id="57498"/>
    <lineage>
        <taxon>Bacteria</taxon>
        <taxon>Thermotogati</taxon>
        <taxon>Deinococcota</taxon>
        <taxon>Deinococci</taxon>
        <taxon>Deinococcales</taxon>
        <taxon>Deinococcaceae</taxon>
        <taxon>Deinococcus</taxon>
    </lineage>
</organism>
<dbReference type="RefSeq" id="WP_058976617.1">
    <property type="nucleotide sequence ID" value="NZ_BCMS01000001.1"/>
</dbReference>
<dbReference type="InterPro" id="IPR036866">
    <property type="entry name" value="RibonucZ/Hydroxyglut_hydro"/>
</dbReference>
<accession>A0A117DNJ1</accession>
<dbReference type="AlphaFoldDB" id="A0A117DNJ1"/>
<dbReference type="InterPro" id="IPR050855">
    <property type="entry name" value="NDM-1-like"/>
</dbReference>
<dbReference type="SUPFAM" id="SSF56281">
    <property type="entry name" value="Metallo-hydrolase/oxidoreductase"/>
    <property type="match status" value="1"/>
</dbReference>
<dbReference type="Gene3D" id="3.60.15.10">
    <property type="entry name" value="Ribonuclease Z/Hydroxyacylglutathione hydrolase-like"/>
    <property type="match status" value="1"/>
</dbReference>
<feature type="domain" description="Metallo-beta-lactamase" evidence="1">
    <location>
        <begin position="13"/>
        <end position="187"/>
    </location>
</feature>
<keyword evidence="3" id="KW-1185">Reference proteome</keyword>
<dbReference type="PANTHER" id="PTHR42951">
    <property type="entry name" value="METALLO-BETA-LACTAMASE DOMAIN-CONTAINING"/>
    <property type="match status" value="1"/>
</dbReference>
<dbReference type="InterPro" id="IPR001279">
    <property type="entry name" value="Metallo-B-lactamas"/>
</dbReference>
<evidence type="ECO:0000313" key="2">
    <source>
        <dbReference type="EMBL" id="GAQ21764.1"/>
    </source>
</evidence>
<dbReference type="SMART" id="SM00849">
    <property type="entry name" value="Lactamase_B"/>
    <property type="match status" value="1"/>
</dbReference>
<reference evidence="3" key="1">
    <citation type="submission" date="2015-11" db="EMBL/GenBank/DDBJ databases">
        <title>Draft Genome Sequence of the Radioresistant Bacterium Deinococcus grandis, Isolated from Freshwater Fish in Japan.</title>
        <authorList>
            <person name="Satoh K."/>
            <person name="Onodera T."/>
            <person name="Omoso K."/>
            <person name="Takeda-Yano K."/>
            <person name="Katayama T."/>
            <person name="Oono Y."/>
            <person name="Narumi I."/>
        </authorList>
    </citation>
    <scope>NUCLEOTIDE SEQUENCE [LARGE SCALE GENOMIC DNA]</scope>
    <source>
        <strain evidence="3">ATCC 43672</strain>
    </source>
</reference>
<dbReference type="Pfam" id="PF00753">
    <property type="entry name" value="Lactamase_B"/>
    <property type="match status" value="1"/>
</dbReference>
<gene>
    <name evidence="2" type="ORF">DEIGR_101791</name>
</gene>
<proteinExistence type="predicted"/>
<evidence type="ECO:0000313" key="3">
    <source>
        <dbReference type="Proteomes" id="UP000056209"/>
    </source>
</evidence>
<dbReference type="EMBL" id="BCMS01000001">
    <property type="protein sequence ID" value="GAQ21764.1"/>
    <property type="molecule type" value="Genomic_DNA"/>
</dbReference>
<dbReference type="PANTHER" id="PTHR42951:SF9">
    <property type="entry name" value="METAL-DEPENDENT HYDROLASE"/>
    <property type="match status" value="1"/>
</dbReference>